<dbReference type="AlphaFoldDB" id="A0A420IDX8"/>
<evidence type="ECO:0000313" key="1">
    <source>
        <dbReference type="EMBL" id="RKF72744.1"/>
    </source>
</evidence>
<protein>
    <submittedName>
        <fullName evidence="1">Uncharacterized protein</fullName>
    </submittedName>
</protein>
<reference evidence="1 2" key="1">
    <citation type="journal article" date="2018" name="BMC Genomics">
        <title>Comparative genome analyses reveal sequence features reflecting distinct modes of host-adaptation between dicot and monocot powdery mildew.</title>
        <authorList>
            <person name="Wu Y."/>
            <person name="Ma X."/>
            <person name="Pan Z."/>
            <person name="Kale S.D."/>
            <person name="Song Y."/>
            <person name="King H."/>
            <person name="Zhang Q."/>
            <person name="Presley C."/>
            <person name="Deng X."/>
            <person name="Wei C.I."/>
            <person name="Xiao S."/>
        </authorList>
    </citation>
    <scope>NUCLEOTIDE SEQUENCE [LARGE SCALE GENOMIC DNA]</scope>
    <source>
        <strain evidence="1">UMSG3</strain>
    </source>
</reference>
<organism evidence="1 2">
    <name type="scientific">Golovinomyces cichoracearum</name>
    <dbReference type="NCBI Taxonomy" id="62708"/>
    <lineage>
        <taxon>Eukaryota</taxon>
        <taxon>Fungi</taxon>
        <taxon>Dikarya</taxon>
        <taxon>Ascomycota</taxon>
        <taxon>Pezizomycotina</taxon>
        <taxon>Leotiomycetes</taxon>
        <taxon>Erysiphales</taxon>
        <taxon>Erysiphaceae</taxon>
        <taxon>Golovinomyces</taxon>
    </lineage>
</organism>
<name>A0A420IDX8_9PEZI</name>
<evidence type="ECO:0000313" key="2">
    <source>
        <dbReference type="Proteomes" id="UP000283383"/>
    </source>
</evidence>
<proteinExistence type="predicted"/>
<dbReference type="EMBL" id="MCBQ01009687">
    <property type="protein sequence ID" value="RKF72744.1"/>
    <property type="molecule type" value="Genomic_DNA"/>
</dbReference>
<sequence>MSLHTFIARDLRWLVENNYFGGRFLEDNQDYFESWTEDRLKKCEKEVLYYLRQMLVRCDFFNLRTNRRKLTNKLFSLLNEKELHSWTIEEIQALIDHGGGFIENYSPPQRKIGAKLSYHRPETNSKSDRLSQIKISVSKFEETPNSLSLESLNTCNENFDSDQDVKIEKL</sequence>
<keyword evidence="2" id="KW-1185">Reference proteome</keyword>
<comment type="caution">
    <text evidence="1">The sequence shown here is derived from an EMBL/GenBank/DDBJ whole genome shotgun (WGS) entry which is preliminary data.</text>
</comment>
<accession>A0A420IDX8</accession>
<dbReference type="Proteomes" id="UP000283383">
    <property type="component" value="Unassembled WGS sequence"/>
</dbReference>
<gene>
    <name evidence="1" type="ORF">GcM3_096020</name>
</gene>